<name>A0ABU0JKM2_9HYPH</name>
<evidence type="ECO:0000313" key="4">
    <source>
        <dbReference type="EMBL" id="MDQ0474828.1"/>
    </source>
</evidence>
<keyword evidence="4" id="KW-0456">Lyase</keyword>
<dbReference type="EC" id="3.1.1.47" evidence="4"/>
<dbReference type="InterPro" id="IPR013830">
    <property type="entry name" value="SGNH_hydro"/>
</dbReference>
<dbReference type="EMBL" id="JAUSVX010000026">
    <property type="protein sequence ID" value="MDQ0474828.1"/>
    <property type="molecule type" value="Genomic_DNA"/>
</dbReference>
<feature type="domain" description="SGNH hydrolase-type esterase" evidence="3">
    <location>
        <begin position="63"/>
        <end position="220"/>
    </location>
</feature>
<keyword evidence="2" id="KW-0732">Signal</keyword>
<dbReference type="RefSeq" id="WP_307285094.1">
    <property type="nucleotide sequence ID" value="NZ_JAUSVX010000026.1"/>
</dbReference>
<dbReference type="GO" id="GO:0016829">
    <property type="term" value="F:lyase activity"/>
    <property type="evidence" value="ECO:0007669"/>
    <property type="project" value="UniProtKB-KW"/>
</dbReference>
<comment type="caution">
    <text evidence="4">The sequence shown here is derived from an EMBL/GenBank/DDBJ whole genome shotgun (WGS) entry which is preliminary data.</text>
</comment>
<dbReference type="SUPFAM" id="SSF52266">
    <property type="entry name" value="SGNH hydrolase"/>
    <property type="match status" value="1"/>
</dbReference>
<accession>A0ABU0JKM2</accession>
<dbReference type="Proteomes" id="UP001242480">
    <property type="component" value="Unassembled WGS sequence"/>
</dbReference>
<feature type="compositionally biased region" description="Low complexity" evidence="1">
    <location>
        <begin position="23"/>
        <end position="36"/>
    </location>
</feature>
<dbReference type="GO" id="GO:0003847">
    <property type="term" value="F:1-alkyl-2-acetylglycerophosphocholine esterase activity"/>
    <property type="evidence" value="ECO:0007669"/>
    <property type="project" value="UniProtKB-EC"/>
</dbReference>
<evidence type="ECO:0000259" key="3">
    <source>
        <dbReference type="Pfam" id="PF13472"/>
    </source>
</evidence>
<gene>
    <name evidence="4" type="ORF">QO011_007870</name>
</gene>
<feature type="region of interest" description="Disordered" evidence="1">
    <location>
        <begin position="23"/>
        <end position="43"/>
    </location>
</feature>
<sequence>MARTALAMALILLAAALPARAETCPQPSTPTATMTPAPRPDLRPDRQAAIRDALAARAYGAIALGDSIMEGWSEQRLSRDLGMPVLDAGFGQDGTEHVLWRLQAPDWRRQSPRIVLLLVGTNDIGYPACAIAWGIRTVAAKAQALFPQARILVTAILPRGTDMLGGDERIRAVNAALAAAAASAGFAFFDPHDAFLCGHHTPCPLFQPDLNLHLTARGYDELDARLAAFLAGRGLEPR</sequence>
<evidence type="ECO:0000313" key="5">
    <source>
        <dbReference type="Proteomes" id="UP001242480"/>
    </source>
</evidence>
<organism evidence="4 5">
    <name type="scientific">Labrys wisconsinensis</name>
    <dbReference type="NCBI Taxonomy" id="425677"/>
    <lineage>
        <taxon>Bacteria</taxon>
        <taxon>Pseudomonadati</taxon>
        <taxon>Pseudomonadota</taxon>
        <taxon>Alphaproteobacteria</taxon>
        <taxon>Hyphomicrobiales</taxon>
        <taxon>Xanthobacteraceae</taxon>
        <taxon>Labrys</taxon>
    </lineage>
</organism>
<dbReference type="Pfam" id="PF13472">
    <property type="entry name" value="Lipase_GDSL_2"/>
    <property type="match status" value="1"/>
</dbReference>
<evidence type="ECO:0000256" key="2">
    <source>
        <dbReference type="SAM" id="SignalP"/>
    </source>
</evidence>
<proteinExistence type="predicted"/>
<evidence type="ECO:0000256" key="1">
    <source>
        <dbReference type="SAM" id="MobiDB-lite"/>
    </source>
</evidence>
<protein>
    <submittedName>
        <fullName evidence="4">Platelet-activating factor acetylhydrolase IB subunit beta/gamma</fullName>
        <ecNumber evidence="4">3.1.1.47</ecNumber>
    </submittedName>
</protein>
<dbReference type="InterPro" id="IPR036514">
    <property type="entry name" value="SGNH_hydro_sf"/>
</dbReference>
<feature type="signal peptide" evidence="2">
    <location>
        <begin position="1"/>
        <end position="21"/>
    </location>
</feature>
<reference evidence="4 5" key="1">
    <citation type="submission" date="2023-07" db="EMBL/GenBank/DDBJ databases">
        <title>Genomic Encyclopedia of Type Strains, Phase IV (KMG-IV): sequencing the most valuable type-strain genomes for metagenomic binning, comparative biology and taxonomic classification.</title>
        <authorList>
            <person name="Goeker M."/>
        </authorList>
    </citation>
    <scope>NUCLEOTIDE SEQUENCE [LARGE SCALE GENOMIC DNA]</scope>
    <source>
        <strain evidence="4 5">DSM 19619</strain>
    </source>
</reference>
<keyword evidence="5" id="KW-1185">Reference proteome</keyword>
<feature type="chain" id="PRO_5046784803" evidence="2">
    <location>
        <begin position="22"/>
        <end position="238"/>
    </location>
</feature>
<dbReference type="Gene3D" id="3.40.50.1110">
    <property type="entry name" value="SGNH hydrolase"/>
    <property type="match status" value="1"/>
</dbReference>
<keyword evidence="4" id="KW-0378">Hydrolase</keyword>